<dbReference type="PANTHER" id="PTHR10742">
    <property type="entry name" value="FLAVIN MONOAMINE OXIDASE"/>
    <property type="match status" value="1"/>
</dbReference>
<comment type="pathway">
    <text evidence="1">Plant hormone metabolism; auxin biosynthesis.</text>
</comment>
<dbReference type="SUPFAM" id="SSF51905">
    <property type="entry name" value="FAD/NAD(P)-binding domain"/>
    <property type="match status" value="1"/>
</dbReference>
<keyword evidence="9" id="KW-1185">Reference proteome</keyword>
<evidence type="ECO:0000313" key="8">
    <source>
        <dbReference type="EMBL" id="TRW96425.1"/>
    </source>
</evidence>
<comment type="catalytic activity">
    <reaction evidence="6">
        <text>L-tryptophan + O2 = indole-3-acetamide + CO2 + H2O</text>
        <dbReference type="Rhea" id="RHEA:16165"/>
        <dbReference type="ChEBI" id="CHEBI:15377"/>
        <dbReference type="ChEBI" id="CHEBI:15379"/>
        <dbReference type="ChEBI" id="CHEBI:16031"/>
        <dbReference type="ChEBI" id="CHEBI:16526"/>
        <dbReference type="ChEBI" id="CHEBI:57912"/>
        <dbReference type="EC" id="1.13.12.3"/>
    </reaction>
</comment>
<dbReference type="PANTHER" id="PTHR10742:SF342">
    <property type="entry name" value="AMINE OXIDASE"/>
    <property type="match status" value="1"/>
</dbReference>
<dbReference type="Gene3D" id="3.90.660.10">
    <property type="match status" value="1"/>
</dbReference>
<evidence type="ECO:0000259" key="7">
    <source>
        <dbReference type="Pfam" id="PF01593"/>
    </source>
</evidence>
<organism evidence="8 9">
    <name type="scientific">Candidatus Methylobacter oryzae</name>
    <dbReference type="NCBI Taxonomy" id="2497749"/>
    <lineage>
        <taxon>Bacteria</taxon>
        <taxon>Pseudomonadati</taxon>
        <taxon>Pseudomonadota</taxon>
        <taxon>Gammaproteobacteria</taxon>
        <taxon>Methylococcales</taxon>
        <taxon>Methylococcaceae</taxon>
        <taxon>Methylobacter</taxon>
    </lineage>
</organism>
<sequence>MTTPNNRQTAQETGKARLSALRSNLYQALDSHLIEQQAKREAAKNVPPRAFAEPRRKEELNVGIVGGGMAGMYAALLLDELGIKHHIFEASGERVGGRVLTHYFNNLPHQYAELGAMRFPHNELQSRLFSFWDYLNATAPTTPGAKEIKKIPYILYDATKRINGGNLLCYNKQRPVTRNESSADNALLGFDQFFIGPEWDYFKDEEHRLKPAQTLLDAALNPFTTLLQEEGIDRAWSELLKYNSYSGRSYLEQIGDGVKPYPVRIVDYMETALSYTGMYGLSFLELVLDTYSFDDTDTWSAMDGGTDRITQEMAKRIPKERITMGAEVFRLTEEADKASIHYRSGSGSLNASASFDRVIVTLPFNVLRDLDTPHAWSAGKYEAVRMLKMTNAVKIALGFRSRFWERPGPYSLGMQGGQSNTDLPVRSVVYPSFGIGQPGPAYLLGSYCWENDADKFSHLNQEQMFELALRDVAHLHGDVVYQEYLGHGASVAWNQEALSGGGFAFFGPGQFGQKFLDGREPEGRFNFAGEHLDIVHYWIAGAYNSALRTVWEILILEGLDTPENLSIMFKALGGGKIMPSMIPYFGKRPTEEVWQLINACSAASHSTCCNGSHAHTSAHAA</sequence>
<dbReference type="Proteomes" id="UP000733744">
    <property type="component" value="Unassembled WGS sequence"/>
</dbReference>
<evidence type="ECO:0000256" key="6">
    <source>
        <dbReference type="ARBA" id="ARBA00047321"/>
    </source>
</evidence>
<dbReference type="Gene3D" id="3.50.50.60">
    <property type="entry name" value="FAD/NAD(P)-binding domain"/>
    <property type="match status" value="1"/>
</dbReference>
<dbReference type="SUPFAM" id="SSF54373">
    <property type="entry name" value="FAD-linked reductases, C-terminal domain"/>
    <property type="match status" value="1"/>
</dbReference>
<accession>A0ABY3CBG8</accession>
<dbReference type="InterPro" id="IPR002937">
    <property type="entry name" value="Amino_oxidase"/>
</dbReference>
<reference evidence="8 9" key="1">
    <citation type="journal article" date="2019" name="Antonie Van Leeuwenhoek">
        <title>Description of 'Ca. Methylobacter oryzae' KRF1, a novel species from the environmentally important Methylobacter clade 2.</title>
        <authorList>
            <person name="Khatri K."/>
            <person name="Mohite J.A."/>
            <person name="Pandit P.S."/>
            <person name="Bahulikar R."/>
            <person name="Rahalkar M.C."/>
        </authorList>
    </citation>
    <scope>NUCLEOTIDE SEQUENCE [LARGE SCALE GENOMIC DNA]</scope>
    <source>
        <strain evidence="8 9">KRF1</strain>
    </source>
</reference>
<dbReference type="EMBL" id="RYFG02000081">
    <property type="protein sequence ID" value="TRW96425.1"/>
    <property type="molecule type" value="Genomic_DNA"/>
</dbReference>
<protein>
    <recommendedName>
        <fullName evidence="4">Tryptophan 2-monooxygenase</fullName>
        <ecNumber evidence="3">1.13.12.3</ecNumber>
    </recommendedName>
</protein>
<dbReference type="Pfam" id="PF01593">
    <property type="entry name" value="Amino_oxidase"/>
    <property type="match status" value="1"/>
</dbReference>
<evidence type="ECO:0000256" key="2">
    <source>
        <dbReference type="ARBA" id="ARBA00005833"/>
    </source>
</evidence>
<evidence type="ECO:0000256" key="4">
    <source>
        <dbReference type="ARBA" id="ARBA00017871"/>
    </source>
</evidence>
<evidence type="ECO:0000256" key="5">
    <source>
        <dbReference type="ARBA" id="ARBA00023070"/>
    </source>
</evidence>
<proteinExistence type="inferred from homology"/>
<dbReference type="Gene3D" id="1.20.1440.240">
    <property type="match status" value="1"/>
</dbReference>
<dbReference type="EC" id="1.13.12.3" evidence="3"/>
<evidence type="ECO:0000256" key="1">
    <source>
        <dbReference type="ARBA" id="ARBA00004814"/>
    </source>
</evidence>
<comment type="similarity">
    <text evidence="2">Belongs to the tryptophan 2-monooxygenase family.</text>
</comment>
<comment type="caution">
    <text evidence="8">The sequence shown here is derived from an EMBL/GenBank/DDBJ whole genome shotgun (WGS) entry which is preliminary data.</text>
</comment>
<gene>
    <name evidence="8" type="ORF">EKO24_008560</name>
</gene>
<feature type="domain" description="Amine oxidase" evidence="7">
    <location>
        <begin position="69"/>
        <end position="554"/>
    </location>
</feature>
<evidence type="ECO:0000313" key="9">
    <source>
        <dbReference type="Proteomes" id="UP000733744"/>
    </source>
</evidence>
<dbReference type="InterPro" id="IPR036188">
    <property type="entry name" value="FAD/NAD-bd_sf"/>
</dbReference>
<name>A0ABY3CBG8_9GAMM</name>
<keyword evidence="5" id="KW-0073">Auxin biosynthesis</keyword>
<dbReference type="RefSeq" id="WP_127030328.1">
    <property type="nucleotide sequence ID" value="NZ_RYFG02000081.1"/>
</dbReference>
<evidence type="ECO:0000256" key="3">
    <source>
        <dbReference type="ARBA" id="ARBA00012535"/>
    </source>
</evidence>
<dbReference type="InterPro" id="IPR050281">
    <property type="entry name" value="Flavin_monoamine_oxidase"/>
</dbReference>